<name>A0A834WB34_9FABA</name>
<sequence length="396" mass="43852">MCCGVLGLPIGTMLLGGVHSVVEWRTVSRGHCNAARCDRTGGGFLGLQVLFGGWRLVQAVHRAVGPSSRRDLVRSVRRTYFVRFVVVRTVRICCGSSVLRSIASSLVFQSVSPLLFGWFSCRSTRLSNRHSIRWCLVIFIAQFCHRFIGFFVVSSDVPQSPTGAMPPVYPPFGSLFLDWSDAPIVVFHRSFGLSLACSSFSTLFRPLRHSIRWFLCLSVARSVGFCCLSTVHSAILLLPSSYPSSIPTFSSIDLLVRHPLAALSAFPSLDLLASFDADDYSRTFRFSGHEFEGSDFFIRGLNFIVLVEVQPGLGPPSYDYILHAQTFPAGGDVSRRASPVGSSFLCPCFVNCTWRGGSEVFFVDPCQSASDRPYHYLARSFLFWCRVPCAFLSVLL</sequence>
<evidence type="ECO:0000313" key="2">
    <source>
        <dbReference type="EMBL" id="KAF7810694.1"/>
    </source>
</evidence>
<keyword evidence="1" id="KW-0732">Signal</keyword>
<keyword evidence="3" id="KW-1185">Reference proteome</keyword>
<protein>
    <submittedName>
        <fullName evidence="2">Uncharacterized protein</fullName>
    </submittedName>
</protein>
<dbReference type="AlphaFoldDB" id="A0A834WB34"/>
<feature type="chain" id="PRO_5032683561" evidence="1">
    <location>
        <begin position="21"/>
        <end position="396"/>
    </location>
</feature>
<dbReference type="EMBL" id="JAAIUW010000011">
    <property type="protein sequence ID" value="KAF7810694.1"/>
    <property type="molecule type" value="Genomic_DNA"/>
</dbReference>
<gene>
    <name evidence="2" type="ORF">G2W53_037437</name>
</gene>
<proteinExistence type="predicted"/>
<organism evidence="2 3">
    <name type="scientific">Senna tora</name>
    <dbReference type="NCBI Taxonomy" id="362788"/>
    <lineage>
        <taxon>Eukaryota</taxon>
        <taxon>Viridiplantae</taxon>
        <taxon>Streptophyta</taxon>
        <taxon>Embryophyta</taxon>
        <taxon>Tracheophyta</taxon>
        <taxon>Spermatophyta</taxon>
        <taxon>Magnoliopsida</taxon>
        <taxon>eudicotyledons</taxon>
        <taxon>Gunneridae</taxon>
        <taxon>Pentapetalae</taxon>
        <taxon>rosids</taxon>
        <taxon>fabids</taxon>
        <taxon>Fabales</taxon>
        <taxon>Fabaceae</taxon>
        <taxon>Caesalpinioideae</taxon>
        <taxon>Cassia clade</taxon>
        <taxon>Senna</taxon>
    </lineage>
</organism>
<reference evidence="2" key="1">
    <citation type="submission" date="2020-09" db="EMBL/GenBank/DDBJ databases">
        <title>Genome-Enabled Discovery of Anthraquinone Biosynthesis in Senna tora.</title>
        <authorList>
            <person name="Kang S.-H."/>
            <person name="Pandey R.P."/>
            <person name="Lee C.-M."/>
            <person name="Sim J.-S."/>
            <person name="Jeong J.-T."/>
            <person name="Choi B.-S."/>
            <person name="Jung M."/>
            <person name="Ginzburg D."/>
            <person name="Zhao K."/>
            <person name="Won S.Y."/>
            <person name="Oh T.-J."/>
            <person name="Yu Y."/>
            <person name="Kim N.-H."/>
            <person name="Lee O.R."/>
            <person name="Lee T.-H."/>
            <person name="Bashyal P."/>
            <person name="Kim T.-S."/>
            <person name="Lee W.-H."/>
            <person name="Kawkins C."/>
            <person name="Kim C.-K."/>
            <person name="Kim J.S."/>
            <person name="Ahn B.O."/>
            <person name="Rhee S.Y."/>
            <person name="Sohng J.K."/>
        </authorList>
    </citation>
    <scope>NUCLEOTIDE SEQUENCE</scope>
    <source>
        <tissue evidence="2">Leaf</tissue>
    </source>
</reference>
<comment type="caution">
    <text evidence="2">The sequence shown here is derived from an EMBL/GenBank/DDBJ whole genome shotgun (WGS) entry which is preliminary data.</text>
</comment>
<feature type="signal peptide" evidence="1">
    <location>
        <begin position="1"/>
        <end position="20"/>
    </location>
</feature>
<evidence type="ECO:0000256" key="1">
    <source>
        <dbReference type="SAM" id="SignalP"/>
    </source>
</evidence>
<accession>A0A834WB34</accession>
<evidence type="ECO:0000313" key="3">
    <source>
        <dbReference type="Proteomes" id="UP000634136"/>
    </source>
</evidence>
<dbReference type="Proteomes" id="UP000634136">
    <property type="component" value="Unassembled WGS sequence"/>
</dbReference>